<keyword evidence="3 6" id="KW-0808">Transferase</keyword>
<dbReference type="InterPro" id="IPR020616">
    <property type="entry name" value="Thiolase_N"/>
</dbReference>
<evidence type="ECO:0000259" key="8">
    <source>
        <dbReference type="Pfam" id="PF02803"/>
    </source>
</evidence>
<dbReference type="EMBL" id="CP097121">
    <property type="protein sequence ID" value="USS90512.1"/>
    <property type="molecule type" value="Genomic_DNA"/>
</dbReference>
<accession>A0ABY5BWR3</accession>
<evidence type="ECO:0000313" key="10">
    <source>
        <dbReference type="Proteomes" id="UP001056164"/>
    </source>
</evidence>
<dbReference type="Gene3D" id="3.40.47.10">
    <property type="match status" value="2"/>
</dbReference>
<evidence type="ECO:0000259" key="7">
    <source>
        <dbReference type="Pfam" id="PF00108"/>
    </source>
</evidence>
<dbReference type="InterPro" id="IPR020613">
    <property type="entry name" value="Thiolase_CS"/>
</dbReference>
<evidence type="ECO:0000313" key="9">
    <source>
        <dbReference type="EMBL" id="USS90512.1"/>
    </source>
</evidence>
<proteinExistence type="inferred from homology"/>
<name>A0ABY5BWR3_9LACO</name>
<dbReference type="SUPFAM" id="SSF53901">
    <property type="entry name" value="Thiolase-like"/>
    <property type="match status" value="2"/>
</dbReference>
<gene>
    <name evidence="9" type="ORF">M3M37_06640</name>
</gene>
<organism evidence="9 10">
    <name type="scientific">Fructilactobacillus carniphilus</name>
    <dbReference type="NCBI Taxonomy" id="2940297"/>
    <lineage>
        <taxon>Bacteria</taxon>
        <taxon>Bacillati</taxon>
        <taxon>Bacillota</taxon>
        <taxon>Bacilli</taxon>
        <taxon>Lactobacillales</taxon>
        <taxon>Lactobacillaceae</taxon>
        <taxon>Fructilactobacillus</taxon>
    </lineage>
</organism>
<evidence type="ECO:0000256" key="6">
    <source>
        <dbReference type="RuleBase" id="RU003557"/>
    </source>
</evidence>
<sequence length="395" mass="41597">MKQVAVISAKRTPIGKINGQLSQLTSVELGTIVTKAVLADSGLAAHQIDQVIFGNVIQAGGGQNVARQIELNSGIPASSTACTINQVCGSGMKAVRMGQTAIQTGDCDIVIVGGTESMSNAPYLNRQVRGGHPFGGFTLEDSIESDGLNDADSHQPMGTTAETVAERFHVSRAEQDQFALRSHQQAAQATADQTFAAEIVPVTIHHKKEDVTITTDETIRTDTSLDKLGKLRPAFANEGTVTAGNAASLNDGASALLLMSAERAAELDLTPLAILDDYAEAGCDPQIMGYAPFYAVHKLLDKTDTDINDFDLVELNEAFASQSVAVARDLKIDPDKLNVSGGAIALGHPLGDSGARILTTLIHNLQRTKNRRGLATLCIGGGMAMAFSLHLPTVQ</sequence>
<comment type="similarity">
    <text evidence="1 6">Belongs to the thiolase-like superfamily. Thiolase family.</text>
</comment>
<dbReference type="InterPro" id="IPR020617">
    <property type="entry name" value="Thiolase_C"/>
</dbReference>
<keyword evidence="10" id="KW-1185">Reference proteome</keyword>
<feature type="domain" description="Thiolase C-terminal" evidence="8">
    <location>
        <begin position="269"/>
        <end position="387"/>
    </location>
</feature>
<evidence type="ECO:0000256" key="1">
    <source>
        <dbReference type="ARBA" id="ARBA00010982"/>
    </source>
</evidence>
<dbReference type="InterPro" id="IPR020615">
    <property type="entry name" value="Thiolase_acyl_enz_int_AS"/>
</dbReference>
<dbReference type="RefSeq" id="WP_252795028.1">
    <property type="nucleotide sequence ID" value="NZ_CP097121.1"/>
</dbReference>
<keyword evidence="4 6" id="KW-0012">Acyltransferase</keyword>
<dbReference type="PIRSF" id="PIRSF000429">
    <property type="entry name" value="Ac-CoA_Ac_transf"/>
    <property type="match status" value="1"/>
</dbReference>
<dbReference type="NCBIfam" id="TIGR01930">
    <property type="entry name" value="AcCoA-C-Actrans"/>
    <property type="match status" value="1"/>
</dbReference>
<evidence type="ECO:0000256" key="3">
    <source>
        <dbReference type="ARBA" id="ARBA00022679"/>
    </source>
</evidence>
<dbReference type="InterPro" id="IPR016039">
    <property type="entry name" value="Thiolase-like"/>
</dbReference>
<evidence type="ECO:0000256" key="4">
    <source>
        <dbReference type="ARBA" id="ARBA00023315"/>
    </source>
</evidence>
<dbReference type="InterPro" id="IPR020610">
    <property type="entry name" value="Thiolase_AS"/>
</dbReference>
<dbReference type="Pfam" id="PF02803">
    <property type="entry name" value="Thiolase_C"/>
    <property type="match status" value="1"/>
</dbReference>
<dbReference type="PROSITE" id="PS00099">
    <property type="entry name" value="THIOLASE_3"/>
    <property type="match status" value="1"/>
</dbReference>
<feature type="domain" description="Thiolase N-terminal" evidence="7">
    <location>
        <begin position="4"/>
        <end position="261"/>
    </location>
</feature>
<dbReference type="CDD" id="cd00751">
    <property type="entry name" value="thiolase"/>
    <property type="match status" value="1"/>
</dbReference>
<dbReference type="PANTHER" id="PTHR18919:SF107">
    <property type="entry name" value="ACETYL-COA ACETYLTRANSFERASE, CYTOSOLIC"/>
    <property type="match status" value="1"/>
</dbReference>
<evidence type="ECO:0000256" key="2">
    <source>
        <dbReference type="ARBA" id="ARBA00012705"/>
    </source>
</evidence>
<dbReference type="PANTHER" id="PTHR18919">
    <property type="entry name" value="ACETYL-COA C-ACYLTRANSFERASE"/>
    <property type="match status" value="1"/>
</dbReference>
<dbReference type="Proteomes" id="UP001056164">
    <property type="component" value="Chromosome"/>
</dbReference>
<evidence type="ECO:0000256" key="5">
    <source>
        <dbReference type="ARBA" id="ARBA00030755"/>
    </source>
</evidence>
<dbReference type="Pfam" id="PF00108">
    <property type="entry name" value="Thiolase_N"/>
    <property type="match status" value="1"/>
</dbReference>
<dbReference type="PROSITE" id="PS00737">
    <property type="entry name" value="THIOLASE_2"/>
    <property type="match status" value="1"/>
</dbReference>
<dbReference type="PROSITE" id="PS00098">
    <property type="entry name" value="THIOLASE_1"/>
    <property type="match status" value="1"/>
</dbReference>
<reference evidence="9" key="1">
    <citation type="submission" date="2022-05" db="EMBL/GenBank/DDBJ databases">
        <authorList>
            <person name="Oliphant S.A."/>
            <person name="Watson-Haigh N.S."/>
            <person name="Sumby K.M."/>
            <person name="Gardner J.M."/>
            <person name="Jiranek V."/>
        </authorList>
    </citation>
    <scope>NUCLEOTIDE SEQUENCE</scope>
    <source>
        <strain evidence="9">KI4_A6</strain>
    </source>
</reference>
<dbReference type="EC" id="2.3.1.9" evidence="2"/>
<dbReference type="InterPro" id="IPR002155">
    <property type="entry name" value="Thiolase"/>
</dbReference>
<protein>
    <recommendedName>
        <fullName evidence="2">acetyl-CoA C-acetyltransferase</fullName>
        <ecNumber evidence="2">2.3.1.9</ecNumber>
    </recommendedName>
    <alternativeName>
        <fullName evidence="5">Acetoacetyl-CoA thiolase</fullName>
    </alternativeName>
</protein>